<accession>A0ABP1C6F8</accession>
<sequence>MKARWWLGGAVAALPWLQGPVSAEEDLWSAGLYVDLAYAEAFQTGRRIPWRSKATTQRLNQFSPNLGMFYLRKQASAASPWGWELAGQAGYDTDGQVPARERLPGYSVLRYLSRANVTYRVPVGNGLTLTGGLMNSFIGFESFYAKDNFNYTRSWIADYSPYFLLGVGARYPFGERLAVGFYLLSDYDYLAHRNNQPKYGAQLAWTLGSEWQLTQNLFLGPEQSDTAPAFWRYFSDTILQWSGQALTVALAYDVGTERLRAEAGQRQTLWMGSALFTRWHLGGPWSLAVRPEFYWDPDGRLTGARQLLHAVTVTLEYRVPVGSGTVGLRAEYRYDNSTGKEGGFFQPRAGGLELIPTQQAFFISGWFSYDVR</sequence>
<dbReference type="Pfam" id="PF07642">
    <property type="entry name" value="BBP2"/>
    <property type="match status" value="1"/>
</dbReference>
<name>A0ABP1C6F8_9GAMM</name>
<evidence type="ECO:0000313" key="2">
    <source>
        <dbReference type="Proteomes" id="UP001497493"/>
    </source>
</evidence>
<proteinExistence type="predicted"/>
<organism evidence="1 2">
    <name type="scientific">Candidatus Methylocalor cossyra</name>
    <dbReference type="NCBI Taxonomy" id="3108543"/>
    <lineage>
        <taxon>Bacteria</taxon>
        <taxon>Pseudomonadati</taxon>
        <taxon>Pseudomonadota</taxon>
        <taxon>Gammaproteobacteria</taxon>
        <taxon>Methylococcales</taxon>
        <taxon>Methylococcaceae</taxon>
        <taxon>Candidatus Methylocalor</taxon>
    </lineage>
</organism>
<dbReference type="Proteomes" id="UP001497493">
    <property type="component" value="Chromosome"/>
</dbReference>
<reference evidence="1 2" key="1">
    <citation type="submission" date="2024-04" db="EMBL/GenBank/DDBJ databases">
        <authorList>
            <person name="Cremers G."/>
        </authorList>
    </citation>
    <scope>NUCLEOTIDE SEQUENCE [LARGE SCALE GENOMIC DNA]</scope>
    <source>
        <strain evidence="1">MeCH1-AG</strain>
    </source>
</reference>
<dbReference type="EMBL" id="OZ026884">
    <property type="protein sequence ID" value="CAL1239696.1"/>
    <property type="molecule type" value="Genomic_DNA"/>
</dbReference>
<evidence type="ECO:0000313" key="1">
    <source>
        <dbReference type="EMBL" id="CAL1239696.1"/>
    </source>
</evidence>
<dbReference type="RefSeq" id="WP_348759237.1">
    <property type="nucleotide sequence ID" value="NZ_OZ026884.1"/>
</dbReference>
<keyword evidence="2" id="KW-1185">Reference proteome</keyword>
<evidence type="ECO:0008006" key="3">
    <source>
        <dbReference type="Google" id="ProtNLM"/>
    </source>
</evidence>
<gene>
    <name evidence="1" type="ORF">MECH1_V1_0920</name>
</gene>
<protein>
    <recommendedName>
        <fullName evidence="3">Porin</fullName>
    </recommendedName>
</protein>
<dbReference type="InterPro" id="IPR011486">
    <property type="entry name" value="BBP2"/>
</dbReference>